<keyword evidence="4" id="KW-0227">DNA damage</keyword>
<dbReference type="InterPro" id="IPR047323">
    <property type="entry name" value="Rad51D_C"/>
</dbReference>
<comment type="caution">
    <text evidence="11">The sequence shown here is derived from an EMBL/GenBank/DDBJ whole genome shotgun (WGS) entry which is preliminary data.</text>
</comment>
<dbReference type="PANTHER" id="PTHR46457">
    <property type="entry name" value="DNA REPAIR PROTEIN RAD51 HOMOLOG 4"/>
    <property type="match status" value="1"/>
</dbReference>
<feature type="domain" description="Rad51-like C-terminal" evidence="10">
    <location>
        <begin position="53"/>
        <end position="289"/>
    </location>
</feature>
<evidence type="ECO:0000256" key="5">
    <source>
        <dbReference type="ARBA" id="ARBA00022840"/>
    </source>
</evidence>
<evidence type="ECO:0000259" key="10">
    <source>
        <dbReference type="Pfam" id="PF08423"/>
    </source>
</evidence>
<organism evidence="11 12">
    <name type="scientific">Xylocopa violacea</name>
    <name type="common">Violet carpenter bee</name>
    <name type="synonym">Apis violacea</name>
    <dbReference type="NCBI Taxonomy" id="135666"/>
    <lineage>
        <taxon>Eukaryota</taxon>
        <taxon>Metazoa</taxon>
        <taxon>Ecdysozoa</taxon>
        <taxon>Arthropoda</taxon>
        <taxon>Hexapoda</taxon>
        <taxon>Insecta</taxon>
        <taxon>Pterygota</taxon>
        <taxon>Neoptera</taxon>
        <taxon>Endopterygota</taxon>
        <taxon>Hymenoptera</taxon>
        <taxon>Apocrita</taxon>
        <taxon>Aculeata</taxon>
        <taxon>Apoidea</taxon>
        <taxon>Anthophila</taxon>
        <taxon>Apidae</taxon>
        <taxon>Xylocopa</taxon>
        <taxon>Xylocopa</taxon>
    </lineage>
</organism>
<name>A0ABP1P387_XYLVO</name>
<dbReference type="InterPro" id="IPR051988">
    <property type="entry name" value="HRR_RAD51_Paralog"/>
</dbReference>
<dbReference type="PANTHER" id="PTHR46457:SF1">
    <property type="entry name" value="DNA REPAIR PROTEIN RAD51 HOMOLOG 4"/>
    <property type="match status" value="1"/>
</dbReference>
<evidence type="ECO:0000256" key="8">
    <source>
        <dbReference type="ARBA" id="ARBA00023204"/>
    </source>
</evidence>
<evidence type="ECO:0000256" key="7">
    <source>
        <dbReference type="ARBA" id="ARBA00023172"/>
    </source>
</evidence>
<dbReference type="EMBL" id="CAXAJV020001296">
    <property type="protein sequence ID" value="CAL7947756.1"/>
    <property type="molecule type" value="Genomic_DNA"/>
</dbReference>
<keyword evidence="9" id="KW-0539">Nucleus</keyword>
<evidence type="ECO:0000256" key="4">
    <source>
        <dbReference type="ARBA" id="ARBA00022763"/>
    </source>
</evidence>
<accession>A0ABP1P387</accession>
<dbReference type="Proteomes" id="UP001642520">
    <property type="component" value="Unassembled WGS sequence"/>
</dbReference>
<dbReference type="SUPFAM" id="SSF52540">
    <property type="entry name" value="P-loop containing nucleoside triphosphate hydrolases"/>
    <property type="match status" value="1"/>
</dbReference>
<evidence type="ECO:0000256" key="9">
    <source>
        <dbReference type="ARBA" id="ARBA00023242"/>
    </source>
</evidence>
<evidence type="ECO:0000256" key="1">
    <source>
        <dbReference type="ARBA" id="ARBA00004123"/>
    </source>
</evidence>
<comment type="subcellular location">
    <subcellularLocation>
        <location evidence="1">Nucleus</location>
    </subcellularLocation>
</comment>
<keyword evidence="8" id="KW-0234">DNA repair</keyword>
<dbReference type="InterPro" id="IPR013632">
    <property type="entry name" value="Rad51_C"/>
</dbReference>
<keyword evidence="6" id="KW-0238">DNA-binding</keyword>
<keyword evidence="7" id="KW-0233">DNA recombination</keyword>
<gene>
    <name evidence="11" type="ORF">XYLVIOL_LOCUS8503</name>
</gene>
<evidence type="ECO:0000313" key="12">
    <source>
        <dbReference type="Proteomes" id="UP001642520"/>
    </source>
</evidence>
<sequence length="292" mass="33182">MIDFKDEDAEKLATFTGLSLKDILQIKQNIFKKYGGTVQNAFHLFETERNNIIPTKISSLDNLLKGGLYPGHIYEICGLSASGKTQLCFAIATNVALEPHNCVRYIDTKRDFCGSRIEQILVQKGCSKQVINETMERIKVCSIYNLHQLFKVLRWLTVNLREESERCRTRTIIIDCLPAIIFQLPRCYRPITAALNHLANICHSITKEFNLSIISVNLITQWNEEGPSTSSNENCSEVTPTLGKYWTHVPNTRLLLEKVRPGSRKLSIWKSSQVEEKLSCNLRISDSGILCC</sequence>
<dbReference type="Pfam" id="PF08423">
    <property type="entry name" value="Rad51"/>
    <property type="match status" value="1"/>
</dbReference>
<evidence type="ECO:0000256" key="6">
    <source>
        <dbReference type="ARBA" id="ARBA00023125"/>
    </source>
</evidence>
<reference evidence="11 12" key="1">
    <citation type="submission" date="2024-08" db="EMBL/GenBank/DDBJ databases">
        <authorList>
            <person name="Will J Nash"/>
            <person name="Angela Man"/>
            <person name="Seanna McTaggart"/>
            <person name="Kendall Baker"/>
            <person name="Tom Barker"/>
            <person name="Leah Catchpole"/>
            <person name="Alex Durrant"/>
            <person name="Karim Gharbi"/>
            <person name="Naomi Irish"/>
            <person name="Gemy Kaithakottil"/>
            <person name="Debby Ku"/>
            <person name="Aaliyah Providence"/>
            <person name="Felix Shaw"/>
            <person name="David Swarbreck"/>
            <person name="Chris Watkins"/>
            <person name="Ann M. McCartney"/>
            <person name="Giulio Formenti"/>
            <person name="Alice Mouton"/>
            <person name="Noel Vella"/>
            <person name="Bjorn M von Reumont"/>
            <person name="Adriana Vella"/>
            <person name="Wilfried Haerty"/>
        </authorList>
    </citation>
    <scope>NUCLEOTIDE SEQUENCE [LARGE SCALE GENOMIC DNA]</scope>
</reference>
<proteinExistence type="inferred from homology"/>
<dbReference type="Gene3D" id="3.40.50.300">
    <property type="entry name" value="P-loop containing nucleotide triphosphate hydrolases"/>
    <property type="match status" value="1"/>
</dbReference>
<evidence type="ECO:0000256" key="3">
    <source>
        <dbReference type="ARBA" id="ARBA00022741"/>
    </source>
</evidence>
<keyword evidence="12" id="KW-1185">Reference proteome</keyword>
<keyword evidence="5" id="KW-0067">ATP-binding</keyword>
<dbReference type="InterPro" id="IPR027417">
    <property type="entry name" value="P-loop_NTPase"/>
</dbReference>
<protein>
    <recommendedName>
        <fullName evidence="10">Rad51-like C-terminal domain-containing protein</fullName>
    </recommendedName>
</protein>
<evidence type="ECO:0000313" key="11">
    <source>
        <dbReference type="EMBL" id="CAL7947756.1"/>
    </source>
</evidence>
<evidence type="ECO:0000256" key="2">
    <source>
        <dbReference type="ARBA" id="ARBA00007095"/>
    </source>
</evidence>
<keyword evidence="3" id="KW-0547">Nucleotide-binding</keyword>
<dbReference type="CDD" id="cd19489">
    <property type="entry name" value="Rad51D"/>
    <property type="match status" value="1"/>
</dbReference>
<comment type="similarity">
    <text evidence="2">Belongs to the RecA family. RAD51 subfamily.</text>
</comment>